<dbReference type="Gene3D" id="2.130.10.130">
    <property type="entry name" value="Integrin alpha, N-terminal"/>
    <property type="match status" value="1"/>
</dbReference>
<dbReference type="PANTHER" id="PTHR44103">
    <property type="entry name" value="PROPROTEIN CONVERTASE P"/>
    <property type="match status" value="1"/>
</dbReference>
<dbReference type="OrthoDB" id="606985at2"/>
<proteinExistence type="predicted"/>
<dbReference type="InterPro" id="IPR028994">
    <property type="entry name" value="Integrin_alpha_N"/>
</dbReference>
<dbReference type="AlphaFoldDB" id="A0A4Q7N3V6"/>
<reference evidence="2 3" key="1">
    <citation type="submission" date="2019-02" db="EMBL/GenBank/DDBJ databases">
        <title>Genomic Encyclopedia of Type Strains, Phase IV (KMG-IV): sequencing the most valuable type-strain genomes for metagenomic binning, comparative biology and taxonomic classification.</title>
        <authorList>
            <person name="Goeker M."/>
        </authorList>
    </citation>
    <scope>NUCLEOTIDE SEQUENCE [LARGE SCALE GENOMIC DNA]</scope>
    <source>
        <strain evidence="2 3">DSM 18116</strain>
    </source>
</reference>
<keyword evidence="1" id="KW-0732">Signal</keyword>
<keyword evidence="3" id="KW-1185">Reference proteome</keyword>
<dbReference type="PANTHER" id="PTHR44103:SF1">
    <property type="entry name" value="PROPROTEIN CONVERTASE P"/>
    <property type="match status" value="1"/>
</dbReference>
<evidence type="ECO:0000256" key="1">
    <source>
        <dbReference type="SAM" id="SignalP"/>
    </source>
</evidence>
<protein>
    <submittedName>
        <fullName evidence="2">VCBS repeat protein</fullName>
    </submittedName>
</protein>
<dbReference type="EMBL" id="SGXA01000001">
    <property type="protein sequence ID" value="RZS75663.1"/>
    <property type="molecule type" value="Genomic_DNA"/>
</dbReference>
<feature type="signal peptide" evidence="1">
    <location>
        <begin position="1"/>
        <end position="22"/>
    </location>
</feature>
<evidence type="ECO:0000313" key="2">
    <source>
        <dbReference type="EMBL" id="RZS75663.1"/>
    </source>
</evidence>
<dbReference type="Proteomes" id="UP000293874">
    <property type="component" value="Unassembled WGS sequence"/>
</dbReference>
<accession>A0A4Q7N3V6</accession>
<dbReference type="SUPFAM" id="SSF69318">
    <property type="entry name" value="Integrin alpha N-terminal domain"/>
    <property type="match status" value="1"/>
</dbReference>
<sequence>MMSIRKTLLIIAGFAIAHSADAQVSPADIELSAFKRLASRDIPGAPKLGKPILLENSKGPLFTKGLGWASPAIFDVNNDGLDDLVLGEFGSGFEHNAAVGNFLRVFENTGTKTEPAYNKPSYYLRYDKKSNLYATPISINVWCCMAFTPRLADLDGDGKADLVAGQFDTGEILLYKKMDESFDLGKRIPQTGLGEELSIKRSAWKKKESEVDTADLEYWSYATTAFVDLDGDGKQDMILGGAILRSAMNIGTRQSPVFGIRTPLKDTKGAFMGTIDTASFTDKEALQRLMKSEITGTHMVPYIVDWDNDNVEDLLVTNGYYKPGFHFITFFKGIRKGKRLSFLPGVPLFERANIGDKIFPGSHPNICVADWNNDGIKDLVIGACVTTNYGRYDADLSWQWEEEAKTYKKYPAYQTTEEILQLGERMKAAERLMIERGYSHDEAVKKNMFVPDMMYKNVYGTYGREGVAHDGRVYVLLGSNKKL</sequence>
<dbReference type="RefSeq" id="WP_130540012.1">
    <property type="nucleotide sequence ID" value="NZ_CP042431.1"/>
</dbReference>
<feature type="chain" id="PRO_5020820907" evidence="1">
    <location>
        <begin position="23"/>
        <end position="483"/>
    </location>
</feature>
<organism evidence="2 3">
    <name type="scientific">Pseudobacter ginsenosidimutans</name>
    <dbReference type="NCBI Taxonomy" id="661488"/>
    <lineage>
        <taxon>Bacteria</taxon>
        <taxon>Pseudomonadati</taxon>
        <taxon>Bacteroidota</taxon>
        <taxon>Chitinophagia</taxon>
        <taxon>Chitinophagales</taxon>
        <taxon>Chitinophagaceae</taxon>
        <taxon>Pseudobacter</taxon>
    </lineage>
</organism>
<name>A0A4Q7N3V6_9BACT</name>
<gene>
    <name evidence="2" type="ORF">EV199_1535</name>
</gene>
<comment type="caution">
    <text evidence="2">The sequence shown here is derived from an EMBL/GenBank/DDBJ whole genome shotgun (WGS) entry which is preliminary data.</text>
</comment>
<evidence type="ECO:0000313" key="3">
    <source>
        <dbReference type="Proteomes" id="UP000293874"/>
    </source>
</evidence>